<dbReference type="PANTHER" id="PTHR30100">
    <property type="entry name" value="FATTY ACID/PHOSPHOLIPID SYNTHESIS PROTEIN PLSX"/>
    <property type="match status" value="1"/>
</dbReference>
<evidence type="ECO:0000313" key="12">
    <source>
        <dbReference type="Proteomes" id="UP000250163"/>
    </source>
</evidence>
<keyword evidence="12" id="KW-1185">Reference proteome</keyword>
<evidence type="ECO:0000256" key="4">
    <source>
        <dbReference type="ARBA" id="ARBA00022679"/>
    </source>
</evidence>
<name>A0A330LK47_9GAMM</name>
<dbReference type="SUPFAM" id="SSF53659">
    <property type="entry name" value="Isocitrate/Isopropylmalate dehydrogenase-like"/>
    <property type="match status" value="1"/>
</dbReference>
<reference evidence="12" key="1">
    <citation type="submission" date="2018-05" db="EMBL/GenBank/DDBJ databases">
        <authorList>
            <person name="Cea G.-C."/>
            <person name="William W."/>
        </authorList>
    </citation>
    <scope>NUCLEOTIDE SEQUENCE [LARGE SCALE GENOMIC DNA]</scope>
    <source>
        <strain evidence="12">DB21MT 5</strain>
    </source>
</reference>
<comment type="subcellular location">
    <subcellularLocation>
        <location evidence="10">Cytoplasm</location>
    </subcellularLocation>
    <text evidence="10">Associated with the membrane possibly through PlsY.</text>
</comment>
<protein>
    <recommendedName>
        <fullName evidence="8 10">Phosphate acyltransferase</fullName>
        <ecNumber evidence="8 10">2.3.1.274</ecNumber>
    </recommendedName>
    <alternativeName>
        <fullName evidence="10">Acyl-ACP phosphotransacylase</fullName>
    </alternativeName>
    <alternativeName>
        <fullName evidence="10">Acyl-[acyl-carrier-protein]--phosphate acyltransferase</fullName>
    </alternativeName>
    <alternativeName>
        <fullName evidence="10">Phosphate-acyl-ACP acyltransferase</fullName>
    </alternativeName>
</protein>
<accession>A0A330LK47</accession>
<dbReference type="Proteomes" id="UP000250163">
    <property type="component" value="Chromosome MORIYA"/>
</dbReference>
<evidence type="ECO:0000256" key="5">
    <source>
        <dbReference type="ARBA" id="ARBA00023098"/>
    </source>
</evidence>
<organism evidence="11 12">
    <name type="scientific">Moritella yayanosii</name>
    <dbReference type="NCBI Taxonomy" id="69539"/>
    <lineage>
        <taxon>Bacteria</taxon>
        <taxon>Pseudomonadati</taxon>
        <taxon>Pseudomonadota</taxon>
        <taxon>Gammaproteobacteria</taxon>
        <taxon>Alteromonadales</taxon>
        <taxon>Moritellaceae</taxon>
        <taxon>Moritella</taxon>
    </lineage>
</organism>
<keyword evidence="6 10" id="KW-0594">Phospholipid biosynthesis</keyword>
<comment type="catalytic activity">
    <reaction evidence="1 10">
        <text>a fatty acyl-[ACP] + phosphate = an acyl phosphate + holo-[ACP]</text>
        <dbReference type="Rhea" id="RHEA:42292"/>
        <dbReference type="Rhea" id="RHEA-COMP:9685"/>
        <dbReference type="Rhea" id="RHEA-COMP:14125"/>
        <dbReference type="ChEBI" id="CHEBI:43474"/>
        <dbReference type="ChEBI" id="CHEBI:59918"/>
        <dbReference type="ChEBI" id="CHEBI:64479"/>
        <dbReference type="ChEBI" id="CHEBI:138651"/>
        <dbReference type="EC" id="2.3.1.274"/>
    </reaction>
</comment>
<evidence type="ECO:0000256" key="8">
    <source>
        <dbReference type="ARBA" id="ARBA00024069"/>
    </source>
</evidence>
<dbReference type="InterPro" id="IPR003664">
    <property type="entry name" value="FA_synthesis"/>
</dbReference>
<dbReference type="OrthoDB" id="9806408at2"/>
<dbReference type="PANTHER" id="PTHR30100:SF1">
    <property type="entry name" value="PHOSPHATE ACYLTRANSFERASE"/>
    <property type="match status" value="1"/>
</dbReference>
<gene>
    <name evidence="10 11" type="primary">plsX</name>
    <name evidence="11" type="ORF">MORIYA_0966</name>
</gene>
<keyword evidence="2 10" id="KW-0963">Cytoplasm</keyword>
<dbReference type="Pfam" id="PF02504">
    <property type="entry name" value="FA_synthesis"/>
    <property type="match status" value="1"/>
</dbReference>
<comment type="subunit">
    <text evidence="9 10">Homodimer. Probably interacts with PlsY.</text>
</comment>
<dbReference type="AlphaFoldDB" id="A0A330LK47"/>
<evidence type="ECO:0000256" key="2">
    <source>
        <dbReference type="ARBA" id="ARBA00022490"/>
    </source>
</evidence>
<dbReference type="InterPro" id="IPR012281">
    <property type="entry name" value="Phospholipid_synth_PlsX-like"/>
</dbReference>
<evidence type="ECO:0000256" key="9">
    <source>
        <dbReference type="ARBA" id="ARBA00046608"/>
    </source>
</evidence>
<evidence type="ECO:0000256" key="3">
    <source>
        <dbReference type="ARBA" id="ARBA00022516"/>
    </source>
</evidence>
<dbReference type="Gene3D" id="3.40.718.10">
    <property type="entry name" value="Isopropylmalate Dehydrogenase"/>
    <property type="match status" value="1"/>
</dbReference>
<comment type="pathway">
    <text evidence="10">Lipid metabolism; phospholipid metabolism.</text>
</comment>
<dbReference type="RefSeq" id="WP_112713062.1">
    <property type="nucleotide sequence ID" value="NZ_LS483250.1"/>
</dbReference>
<evidence type="ECO:0000256" key="7">
    <source>
        <dbReference type="ARBA" id="ARBA00023264"/>
    </source>
</evidence>
<keyword evidence="7 10" id="KW-1208">Phospholipid metabolism</keyword>
<dbReference type="HAMAP" id="MF_00019">
    <property type="entry name" value="PlsX"/>
    <property type="match status" value="1"/>
</dbReference>
<evidence type="ECO:0000313" key="11">
    <source>
        <dbReference type="EMBL" id="SQD77444.1"/>
    </source>
</evidence>
<dbReference type="GO" id="GO:0008654">
    <property type="term" value="P:phospholipid biosynthetic process"/>
    <property type="evidence" value="ECO:0007669"/>
    <property type="project" value="UniProtKB-KW"/>
</dbReference>
<keyword evidence="4 10" id="KW-0808">Transferase</keyword>
<comment type="function">
    <text evidence="10">Catalyzes the reversible formation of acyl-phosphate (acyl-PO(4)) from acyl-[acyl-carrier-protein] (acyl-ACP). This enzyme utilizes acyl-ACP as fatty acyl donor, but not acyl-CoA.</text>
</comment>
<keyword evidence="5 10" id="KW-0443">Lipid metabolism</keyword>
<dbReference type="KEGG" id="mya:MORIYA_0966"/>
<keyword evidence="3 10" id="KW-0444">Lipid biosynthesis</keyword>
<dbReference type="GO" id="GO:0006633">
    <property type="term" value="P:fatty acid biosynthetic process"/>
    <property type="evidence" value="ECO:0007669"/>
    <property type="project" value="UniProtKB-UniRule"/>
</dbReference>
<evidence type="ECO:0000256" key="10">
    <source>
        <dbReference type="HAMAP-Rule" id="MF_00019"/>
    </source>
</evidence>
<evidence type="ECO:0000256" key="1">
    <source>
        <dbReference type="ARBA" id="ARBA00001232"/>
    </source>
</evidence>
<dbReference type="EC" id="2.3.1.274" evidence="8 10"/>
<dbReference type="EMBL" id="LS483250">
    <property type="protein sequence ID" value="SQD77444.1"/>
    <property type="molecule type" value="Genomic_DNA"/>
</dbReference>
<evidence type="ECO:0000256" key="6">
    <source>
        <dbReference type="ARBA" id="ARBA00023209"/>
    </source>
</evidence>
<proteinExistence type="inferred from homology"/>
<dbReference type="NCBIfam" id="TIGR00182">
    <property type="entry name" value="plsX"/>
    <property type="match status" value="1"/>
</dbReference>
<dbReference type="PIRSF" id="PIRSF002465">
    <property type="entry name" value="Phsphlp_syn_PlsX"/>
    <property type="match status" value="1"/>
</dbReference>
<dbReference type="GO" id="GO:0005737">
    <property type="term" value="C:cytoplasm"/>
    <property type="evidence" value="ECO:0007669"/>
    <property type="project" value="UniProtKB-SubCell"/>
</dbReference>
<dbReference type="GO" id="GO:0043811">
    <property type="term" value="F:phosphate:acyl-[acyl carrier protein] acyltransferase activity"/>
    <property type="evidence" value="ECO:0007669"/>
    <property type="project" value="UniProtKB-UniRule"/>
</dbReference>
<comment type="similarity">
    <text evidence="10">Belongs to the PlsX family.</text>
</comment>
<dbReference type="UniPathway" id="UPA00085"/>
<sequence>MPNLTIALDAMGGDFGPHVTIPAAINILKKYKNISIYLVGNEAEITSLLQHTSTSINSRYTIIPSIDDIPMDLAPALALRNFKQSSMRMALSLVREGKAQACVSAGNTGALMVLSRHLLKVLPFVDRPALVSTLPSVTKQPVYMLDLGVNVSCDADALFQFALMGSALAEHVGNIPNPKVALLNVGQEDIKGNDLVKRAAQLLSEHESLNYIGFIEGNDIFTGKADVIVCDGFTGNVVLKTSEGVVDLVISQLTSVSNKNIFTKLLSLLVKPLIMNSLKRLKPDQYNGATLLGLTGIVIKSHGNAEQLAFEFAIEQAVKEVESGLVKKISANLDLID</sequence>